<dbReference type="EMBL" id="SRXU01000004">
    <property type="protein sequence ID" value="TGX42263.1"/>
    <property type="molecule type" value="Genomic_DNA"/>
</dbReference>
<evidence type="ECO:0000313" key="4">
    <source>
        <dbReference type="Proteomes" id="UP000309848"/>
    </source>
</evidence>
<reference evidence="3 4" key="1">
    <citation type="submission" date="2019-04" db="EMBL/GenBank/DDBJ databases">
        <title>Sphingomonas psychrotolerans sp. nov., isolated from soil in the Tianshan Mountains, Xinjiang, China.</title>
        <authorList>
            <person name="Luo Y."/>
            <person name="Sheng H."/>
        </authorList>
    </citation>
    <scope>NUCLEOTIDE SEQUENCE [LARGE SCALE GENOMIC DNA]</scope>
    <source>
        <strain evidence="3 4">KIS18-15</strain>
    </source>
</reference>
<evidence type="ECO:0000256" key="1">
    <source>
        <dbReference type="SAM" id="Phobius"/>
    </source>
</evidence>
<dbReference type="AlphaFoldDB" id="A0A4S1WHW9"/>
<feature type="domain" description="CD-NTase-associated protein 15" evidence="2">
    <location>
        <begin position="87"/>
        <end position="205"/>
    </location>
</feature>
<sequence>MATDHEYAVIDHPRAAIGRWLGAVAGGVAAASTLLAPALTDWFDKLHLAIGTPKAVIIPVTAGMAFWAVHTAFDKLIWRWALVRMFLKIPDLNGVWLVEGVTKNPVEGAPDTWQGELRITQSWEKIWVQLKTGQSVSTSKAASLLREPGAGCVLMYSYRNEPRMGEQITPHVGYAELTFDQGLTGAEGDYFNSKGRTTYGRMTLTGRK</sequence>
<keyword evidence="4" id="KW-1185">Reference proteome</keyword>
<proteinExistence type="predicted"/>
<accession>A0A4S1WHW9</accession>
<keyword evidence="1" id="KW-0812">Transmembrane</keyword>
<dbReference type="RefSeq" id="WP_135984576.1">
    <property type="nucleotide sequence ID" value="NZ_JAASQM010000004.1"/>
</dbReference>
<name>A0A4S1WHW9_9SPHN</name>
<evidence type="ECO:0000313" key="3">
    <source>
        <dbReference type="EMBL" id="TGX42263.1"/>
    </source>
</evidence>
<organism evidence="3 4">
    <name type="scientific">Sphingomonas naasensis</name>
    <dbReference type="NCBI Taxonomy" id="1344951"/>
    <lineage>
        <taxon>Bacteria</taxon>
        <taxon>Pseudomonadati</taxon>
        <taxon>Pseudomonadota</taxon>
        <taxon>Alphaproteobacteria</taxon>
        <taxon>Sphingomonadales</taxon>
        <taxon>Sphingomonadaceae</taxon>
        <taxon>Sphingomonas</taxon>
    </lineage>
</organism>
<feature type="transmembrane region" description="Helical" evidence="1">
    <location>
        <begin position="20"/>
        <end position="40"/>
    </location>
</feature>
<dbReference type="Pfam" id="PF18153">
    <property type="entry name" value="Cap15_CD_rec"/>
    <property type="match status" value="1"/>
</dbReference>
<dbReference type="InterPro" id="IPR041208">
    <property type="entry name" value="Cap15"/>
</dbReference>
<keyword evidence="1" id="KW-0472">Membrane</keyword>
<feature type="transmembrane region" description="Helical" evidence="1">
    <location>
        <begin position="46"/>
        <end position="69"/>
    </location>
</feature>
<gene>
    <name evidence="3" type="ORF">E5A74_10430</name>
</gene>
<keyword evidence="1" id="KW-1133">Transmembrane helix</keyword>
<protein>
    <recommendedName>
        <fullName evidence="2">CD-NTase-associated protein 15 domain-containing protein</fullName>
    </recommendedName>
</protein>
<dbReference type="OrthoDB" id="7505004at2"/>
<dbReference type="Proteomes" id="UP000309848">
    <property type="component" value="Unassembled WGS sequence"/>
</dbReference>
<evidence type="ECO:0000259" key="2">
    <source>
        <dbReference type="Pfam" id="PF18153"/>
    </source>
</evidence>
<comment type="caution">
    <text evidence="3">The sequence shown here is derived from an EMBL/GenBank/DDBJ whole genome shotgun (WGS) entry which is preliminary data.</text>
</comment>